<dbReference type="InterPro" id="IPR050660">
    <property type="entry name" value="NEK_Ser/Thr_kinase"/>
</dbReference>
<evidence type="ECO:0000256" key="1">
    <source>
        <dbReference type="ARBA" id="ARBA00012513"/>
    </source>
</evidence>
<evidence type="ECO:0000259" key="6">
    <source>
        <dbReference type="PROSITE" id="PS50011"/>
    </source>
</evidence>
<evidence type="ECO:0000256" key="5">
    <source>
        <dbReference type="ARBA" id="ARBA00022840"/>
    </source>
</evidence>
<evidence type="ECO:0000256" key="2">
    <source>
        <dbReference type="ARBA" id="ARBA00022679"/>
    </source>
</evidence>
<dbReference type="GO" id="GO:0004674">
    <property type="term" value="F:protein serine/threonine kinase activity"/>
    <property type="evidence" value="ECO:0007669"/>
    <property type="project" value="UniProtKB-EC"/>
</dbReference>
<comment type="caution">
    <text evidence="7">The sequence shown here is derived from an EMBL/GenBank/DDBJ whole genome shotgun (WGS) entry which is preliminary data.</text>
</comment>
<dbReference type="InterPro" id="IPR011009">
    <property type="entry name" value="Kinase-like_dom_sf"/>
</dbReference>
<dbReference type="EMBL" id="VWOX01000014">
    <property type="protein sequence ID" value="KAA5540257.1"/>
    <property type="molecule type" value="Genomic_DNA"/>
</dbReference>
<dbReference type="PANTHER" id="PTHR43671">
    <property type="entry name" value="SERINE/THREONINE-PROTEIN KINASE NEK"/>
    <property type="match status" value="1"/>
</dbReference>
<evidence type="ECO:0000313" key="7">
    <source>
        <dbReference type="EMBL" id="KAA5540257.1"/>
    </source>
</evidence>
<reference evidence="7 8" key="1">
    <citation type="submission" date="2019-08" db="EMBL/GenBank/DDBJ databases">
        <authorList>
            <person name="Dhanesh K."/>
            <person name="Kumar G."/>
            <person name="Sasikala C."/>
            <person name="Venkata Ramana C."/>
        </authorList>
    </citation>
    <scope>NUCLEOTIDE SEQUENCE [LARGE SCALE GENOMIC DNA]</scope>
    <source>
        <strain evidence="7 8">JC645</strain>
    </source>
</reference>
<dbReference type="GO" id="GO:0005524">
    <property type="term" value="F:ATP binding"/>
    <property type="evidence" value="ECO:0007669"/>
    <property type="project" value="UniProtKB-KW"/>
</dbReference>
<dbReference type="AlphaFoldDB" id="A0A5M6CYF0"/>
<keyword evidence="5" id="KW-0067">ATP-binding</keyword>
<dbReference type="Gene3D" id="1.10.510.10">
    <property type="entry name" value="Transferase(Phosphotransferase) domain 1"/>
    <property type="match status" value="1"/>
</dbReference>
<sequence length="290" mass="31934">MPMPRPESPMDLMEPSSPHLLGKVERCTMESKLPVRLGIWRLGTRIHRGRDYSVARAQPIDASRSPRWDYVLKFGSSENARLGIAQSIAAGASLSHPNLVPVLDGDALAETPFLVMPLLEGQTMGWHLTHGPGKPLPVALWLIRQLCQALNSMHSAGWTHGDVKPDNLIVGSNGHVTLVDFAFAHEGLEPRGSAFRGTPTYAAPELLREDAVKTAACDIFSAGRILWEWLSRVETANDLLLRPVCELVERMVDDSPGRRPSAFDVSQRLLRMEIDSLGEHIGPQPVRRAA</sequence>
<keyword evidence="4 7" id="KW-0418">Kinase</keyword>
<dbReference type="PROSITE" id="PS50011">
    <property type="entry name" value="PROTEIN_KINASE_DOM"/>
    <property type="match status" value="1"/>
</dbReference>
<evidence type="ECO:0000256" key="3">
    <source>
        <dbReference type="ARBA" id="ARBA00022741"/>
    </source>
</evidence>
<dbReference type="InterPro" id="IPR000719">
    <property type="entry name" value="Prot_kinase_dom"/>
</dbReference>
<dbReference type="SUPFAM" id="SSF56112">
    <property type="entry name" value="Protein kinase-like (PK-like)"/>
    <property type="match status" value="1"/>
</dbReference>
<dbReference type="PANTHER" id="PTHR43671:SF13">
    <property type="entry name" value="SERINE_THREONINE-PROTEIN KINASE NEK2"/>
    <property type="match status" value="1"/>
</dbReference>
<keyword evidence="3" id="KW-0547">Nucleotide-binding</keyword>
<feature type="domain" description="Protein kinase" evidence="6">
    <location>
        <begin position="40"/>
        <end position="290"/>
    </location>
</feature>
<dbReference type="Pfam" id="PF00069">
    <property type="entry name" value="Pkinase"/>
    <property type="match status" value="1"/>
</dbReference>
<organism evidence="7 8">
    <name type="scientific">Roseiconus nitratireducens</name>
    <dbReference type="NCBI Taxonomy" id="2605748"/>
    <lineage>
        <taxon>Bacteria</taxon>
        <taxon>Pseudomonadati</taxon>
        <taxon>Planctomycetota</taxon>
        <taxon>Planctomycetia</taxon>
        <taxon>Pirellulales</taxon>
        <taxon>Pirellulaceae</taxon>
        <taxon>Roseiconus</taxon>
    </lineage>
</organism>
<gene>
    <name evidence="7" type="ORF">FYK55_21765</name>
</gene>
<dbReference type="Proteomes" id="UP000324479">
    <property type="component" value="Unassembled WGS sequence"/>
</dbReference>
<accession>A0A5M6CYF0</accession>
<keyword evidence="8" id="KW-1185">Reference proteome</keyword>
<name>A0A5M6CYF0_9BACT</name>
<dbReference type="EC" id="2.7.11.1" evidence="1"/>
<keyword evidence="2" id="KW-0808">Transferase</keyword>
<evidence type="ECO:0000256" key="4">
    <source>
        <dbReference type="ARBA" id="ARBA00022777"/>
    </source>
</evidence>
<proteinExistence type="predicted"/>
<evidence type="ECO:0000313" key="8">
    <source>
        <dbReference type="Proteomes" id="UP000324479"/>
    </source>
</evidence>
<protein>
    <recommendedName>
        <fullName evidence="1">non-specific serine/threonine protein kinase</fullName>
        <ecNumber evidence="1">2.7.11.1</ecNumber>
    </recommendedName>
</protein>
<dbReference type="SMART" id="SM00220">
    <property type="entry name" value="S_TKc"/>
    <property type="match status" value="1"/>
</dbReference>